<name>A0A3D9T449_9ACTN</name>
<dbReference type="RefSeq" id="WP_170177765.1">
    <property type="nucleotide sequence ID" value="NZ_QTTT01000001.1"/>
</dbReference>
<gene>
    <name evidence="3" type="ORF">DFJ69_4987</name>
</gene>
<organism evidence="3 4">
    <name type="scientific">Thermomonospora umbrina</name>
    <dbReference type="NCBI Taxonomy" id="111806"/>
    <lineage>
        <taxon>Bacteria</taxon>
        <taxon>Bacillati</taxon>
        <taxon>Actinomycetota</taxon>
        <taxon>Actinomycetes</taxon>
        <taxon>Streptosporangiales</taxon>
        <taxon>Thermomonosporaceae</taxon>
        <taxon>Thermomonospora</taxon>
    </lineage>
</organism>
<comment type="caution">
    <text evidence="3">The sequence shown here is derived from an EMBL/GenBank/DDBJ whole genome shotgun (WGS) entry which is preliminary data.</text>
</comment>
<dbReference type="PANTHER" id="PTHR35201:SF4">
    <property type="entry name" value="BETA-PINACENE SYNTHASE-RELATED"/>
    <property type="match status" value="1"/>
</dbReference>
<keyword evidence="2" id="KW-0479">Metal-binding</keyword>
<evidence type="ECO:0000313" key="3">
    <source>
        <dbReference type="EMBL" id="REE99474.1"/>
    </source>
</evidence>
<dbReference type="EC" id="4.2.3.-" evidence="2"/>
<evidence type="ECO:0000256" key="2">
    <source>
        <dbReference type="RuleBase" id="RU366034"/>
    </source>
</evidence>
<dbReference type="SFLD" id="SFLDS00005">
    <property type="entry name" value="Isoprenoid_Synthase_Type_I"/>
    <property type="match status" value="1"/>
</dbReference>
<keyword evidence="4" id="KW-1185">Reference proteome</keyword>
<keyword evidence="2" id="KW-0460">Magnesium</keyword>
<comment type="cofactor">
    <cofactor evidence="2">
        <name>Mg(2+)</name>
        <dbReference type="ChEBI" id="CHEBI:18420"/>
    </cofactor>
</comment>
<dbReference type="Proteomes" id="UP000256661">
    <property type="component" value="Unassembled WGS sequence"/>
</dbReference>
<dbReference type="GO" id="GO:0046872">
    <property type="term" value="F:metal ion binding"/>
    <property type="evidence" value="ECO:0007669"/>
    <property type="project" value="UniProtKB-KW"/>
</dbReference>
<comment type="similarity">
    <text evidence="2">Belongs to the terpene synthase family.</text>
</comment>
<dbReference type="AlphaFoldDB" id="A0A3D9T449"/>
<dbReference type="GO" id="GO:0010333">
    <property type="term" value="F:terpene synthase activity"/>
    <property type="evidence" value="ECO:0007669"/>
    <property type="project" value="InterPro"/>
</dbReference>
<evidence type="ECO:0000313" key="4">
    <source>
        <dbReference type="Proteomes" id="UP000256661"/>
    </source>
</evidence>
<proteinExistence type="inferred from homology"/>
<dbReference type="SFLD" id="SFLDG01020">
    <property type="entry name" value="Terpene_Cyclase_Like_2"/>
    <property type="match status" value="1"/>
</dbReference>
<dbReference type="InterPro" id="IPR034686">
    <property type="entry name" value="Terpene_cyclase-like_2"/>
</dbReference>
<dbReference type="InterPro" id="IPR008949">
    <property type="entry name" value="Isoprenoid_synthase_dom_sf"/>
</dbReference>
<dbReference type="Pfam" id="PF19086">
    <property type="entry name" value="Terpene_syn_C_2"/>
    <property type="match status" value="1"/>
</dbReference>
<reference evidence="3 4" key="1">
    <citation type="submission" date="2018-08" db="EMBL/GenBank/DDBJ databases">
        <title>Sequencing the genomes of 1000 actinobacteria strains.</title>
        <authorList>
            <person name="Klenk H.-P."/>
        </authorList>
    </citation>
    <scope>NUCLEOTIDE SEQUENCE [LARGE SCALE GENOMIC DNA]</scope>
    <source>
        <strain evidence="3 4">DSM 43927</strain>
    </source>
</reference>
<keyword evidence="1 2" id="KW-0456">Lyase</keyword>
<sequence length="357" mass="38816">MDAALVLSLADRVAALATRSGTHPAVQSIGGRADRWAAARRLVPGDPDGTPLGRARFGKLAARLFPEGREDRVVLFTRWLIWTFALDDTIDDTPLGDSATAVHGLYADLLGALRRGHSKPEAGPLEVALADLWRETAPGMSAHWRRRFLRHMEDHRTGLGQEAVDRRTGRMPGPAEFPALRRRGAAPYLYDLAEPTLGVELHPGLTAGPAWKALVEGTADMITWVNDVISYLKETGHGAAPDRVLHNHVAVLRASGRMETPQAACRVVDLIAQRAPQVRDAARAVAAEFDRLAIGPEGRRDTAAVVRALLQAPRAHLDWLTETGRYTLAGAESPVVPIRRPAARLRTRPGETLTGLR</sequence>
<dbReference type="SUPFAM" id="SSF48576">
    <property type="entry name" value="Terpenoid synthases"/>
    <property type="match status" value="1"/>
</dbReference>
<accession>A0A3D9T449</accession>
<dbReference type="PANTHER" id="PTHR35201">
    <property type="entry name" value="TERPENE SYNTHASE"/>
    <property type="match status" value="1"/>
</dbReference>
<dbReference type="EMBL" id="QTTT01000001">
    <property type="protein sequence ID" value="REE99474.1"/>
    <property type="molecule type" value="Genomic_DNA"/>
</dbReference>
<evidence type="ECO:0000256" key="1">
    <source>
        <dbReference type="ARBA" id="ARBA00023239"/>
    </source>
</evidence>
<protein>
    <recommendedName>
        <fullName evidence="2">Terpene synthase</fullName>
        <ecNumber evidence="2">4.2.3.-</ecNumber>
    </recommendedName>
</protein>
<dbReference type="Gene3D" id="1.10.600.10">
    <property type="entry name" value="Farnesyl Diphosphate Synthase"/>
    <property type="match status" value="1"/>
</dbReference>